<sequence length="287" mass="34011">MALVKIPDAAGETINFIEFKGRLYPNFSISSVEAIPNFKVRADDIFLIAYPKSGSHWLWEVCRMLVAGTVDVKIRPKQSMMLEIGSHEEIDQEPSPRVLNAHLRLDEMPKDFTKFNNKIIYIRRNLKDIAVSFYNHTLKFYDYYQYKGEWKNYLKMVLDGRVDYNSWFDFVLHWEEVIATHPNLRILELTYEDMIECPNREFKKIAEFLEVPFDDKLLTDVVHKCSFKSMKGRKGHFYLSPEGDSVVYRKGEVGDWKNWFTVAQNEWFDQIYDEKMAASKLMFKYSK</sequence>
<comment type="caution">
    <text evidence="4">The sequence shown here is derived from an EMBL/GenBank/DDBJ whole genome shotgun (WGS) entry which is preliminary data.</text>
</comment>
<dbReference type="GO" id="GO:0008146">
    <property type="term" value="F:sulfotransferase activity"/>
    <property type="evidence" value="ECO:0007669"/>
    <property type="project" value="InterPro"/>
</dbReference>
<evidence type="ECO:0000256" key="2">
    <source>
        <dbReference type="ARBA" id="ARBA00022679"/>
    </source>
</evidence>
<protein>
    <recommendedName>
        <fullName evidence="3">Sulfotransferase domain-containing protein</fullName>
    </recommendedName>
</protein>
<evidence type="ECO:0000259" key="3">
    <source>
        <dbReference type="Pfam" id="PF00685"/>
    </source>
</evidence>
<keyword evidence="2" id="KW-0808">Transferase</keyword>
<organism evidence="4 5">
    <name type="scientific">Patella caerulea</name>
    <name type="common">Rayed Mediterranean limpet</name>
    <dbReference type="NCBI Taxonomy" id="87958"/>
    <lineage>
        <taxon>Eukaryota</taxon>
        <taxon>Metazoa</taxon>
        <taxon>Spiralia</taxon>
        <taxon>Lophotrochozoa</taxon>
        <taxon>Mollusca</taxon>
        <taxon>Gastropoda</taxon>
        <taxon>Patellogastropoda</taxon>
        <taxon>Patelloidea</taxon>
        <taxon>Patellidae</taxon>
        <taxon>Patella</taxon>
    </lineage>
</organism>
<feature type="domain" description="Sulfotransferase" evidence="3">
    <location>
        <begin position="43"/>
        <end position="279"/>
    </location>
</feature>
<accession>A0AAN8K927</accession>
<dbReference type="InterPro" id="IPR000863">
    <property type="entry name" value="Sulfotransferase_dom"/>
</dbReference>
<dbReference type="EMBL" id="JAZGQO010000002">
    <property type="protein sequence ID" value="KAK6192556.1"/>
    <property type="molecule type" value="Genomic_DNA"/>
</dbReference>
<dbReference type="InterPro" id="IPR027417">
    <property type="entry name" value="P-loop_NTPase"/>
</dbReference>
<dbReference type="Gene3D" id="3.40.50.300">
    <property type="entry name" value="P-loop containing nucleotide triphosphate hydrolases"/>
    <property type="match status" value="1"/>
</dbReference>
<name>A0AAN8K927_PATCE</name>
<keyword evidence="5" id="KW-1185">Reference proteome</keyword>
<comment type="similarity">
    <text evidence="1">Belongs to the sulfotransferase 1 family.</text>
</comment>
<gene>
    <name evidence="4" type="ORF">SNE40_004005</name>
</gene>
<dbReference type="SUPFAM" id="SSF52540">
    <property type="entry name" value="P-loop containing nucleoside triphosphate hydrolases"/>
    <property type="match status" value="1"/>
</dbReference>
<evidence type="ECO:0000313" key="5">
    <source>
        <dbReference type="Proteomes" id="UP001347796"/>
    </source>
</evidence>
<dbReference type="PANTHER" id="PTHR11783">
    <property type="entry name" value="SULFOTRANSFERASE SULT"/>
    <property type="match status" value="1"/>
</dbReference>
<dbReference type="Pfam" id="PF00685">
    <property type="entry name" value="Sulfotransfer_1"/>
    <property type="match status" value="1"/>
</dbReference>
<dbReference type="Proteomes" id="UP001347796">
    <property type="component" value="Unassembled WGS sequence"/>
</dbReference>
<dbReference type="AlphaFoldDB" id="A0AAN8K927"/>
<evidence type="ECO:0000256" key="1">
    <source>
        <dbReference type="ARBA" id="ARBA00005771"/>
    </source>
</evidence>
<proteinExistence type="inferred from homology"/>
<reference evidence="4 5" key="1">
    <citation type="submission" date="2024-01" db="EMBL/GenBank/DDBJ databases">
        <title>The genome of the rayed Mediterranean limpet Patella caerulea (Linnaeus, 1758).</title>
        <authorList>
            <person name="Anh-Thu Weber A."/>
            <person name="Halstead-Nussloch G."/>
        </authorList>
    </citation>
    <scope>NUCLEOTIDE SEQUENCE [LARGE SCALE GENOMIC DNA]</scope>
    <source>
        <strain evidence="4">AATW-2023a</strain>
        <tissue evidence="4">Whole specimen</tissue>
    </source>
</reference>
<evidence type="ECO:0000313" key="4">
    <source>
        <dbReference type="EMBL" id="KAK6192556.1"/>
    </source>
</evidence>